<keyword evidence="5" id="KW-1185">Reference proteome</keyword>
<evidence type="ECO:0000313" key="5">
    <source>
        <dbReference type="Proteomes" id="UP000694556"/>
    </source>
</evidence>
<feature type="region of interest" description="Disordered" evidence="3">
    <location>
        <begin position="1"/>
        <end position="34"/>
    </location>
</feature>
<accession>A0A8C3BWS4</accession>
<evidence type="ECO:0000256" key="2">
    <source>
        <dbReference type="ARBA" id="ARBA00023657"/>
    </source>
</evidence>
<dbReference type="Proteomes" id="UP000694556">
    <property type="component" value="Chromosome 25"/>
</dbReference>
<dbReference type="InterPro" id="IPR040681">
    <property type="entry name" value="HOATZ-like"/>
</dbReference>
<feature type="compositionally biased region" description="Basic and acidic residues" evidence="3">
    <location>
        <begin position="78"/>
        <end position="96"/>
    </location>
</feature>
<protein>
    <recommendedName>
        <fullName evidence="2">Cilia- and flagella-associated protein HOATZ</fullName>
    </recommendedName>
</protein>
<name>A0A8C3BWS4_CAIMO</name>
<evidence type="ECO:0000256" key="1">
    <source>
        <dbReference type="ARBA" id="ARBA00023451"/>
    </source>
</evidence>
<evidence type="ECO:0000313" key="4">
    <source>
        <dbReference type="Ensembl" id="ENSCMMP00000011538.1"/>
    </source>
</evidence>
<dbReference type="PANTHER" id="PTHR47231:SF1">
    <property type="entry name" value="CILIA- AND FLAGELLA-ASSOCIATED PROTEIN HOATZ"/>
    <property type="match status" value="1"/>
</dbReference>
<reference evidence="4" key="1">
    <citation type="submission" date="2018-09" db="EMBL/GenBank/DDBJ databases">
        <title>Common duck and Muscovy duck high density SNP chip.</title>
        <authorList>
            <person name="Vignal A."/>
            <person name="Thebault N."/>
            <person name="Warren W.C."/>
        </authorList>
    </citation>
    <scope>NUCLEOTIDE SEQUENCE [LARGE SCALE GENOMIC DNA]</scope>
</reference>
<organism evidence="4 5">
    <name type="scientific">Cairina moschata</name>
    <name type="common">Muscovy duck</name>
    <dbReference type="NCBI Taxonomy" id="8855"/>
    <lineage>
        <taxon>Eukaryota</taxon>
        <taxon>Metazoa</taxon>
        <taxon>Chordata</taxon>
        <taxon>Craniata</taxon>
        <taxon>Vertebrata</taxon>
        <taxon>Euteleostomi</taxon>
        <taxon>Archelosauria</taxon>
        <taxon>Archosauria</taxon>
        <taxon>Dinosauria</taxon>
        <taxon>Saurischia</taxon>
        <taxon>Theropoda</taxon>
        <taxon>Coelurosauria</taxon>
        <taxon>Aves</taxon>
        <taxon>Neognathae</taxon>
        <taxon>Galloanserae</taxon>
        <taxon>Anseriformes</taxon>
        <taxon>Anatidae</taxon>
        <taxon>Anatinae</taxon>
        <taxon>Cairina</taxon>
    </lineage>
</organism>
<proteinExistence type="inferred from homology"/>
<reference evidence="4" key="3">
    <citation type="submission" date="2025-09" db="UniProtKB">
        <authorList>
            <consortium name="Ensembl"/>
        </authorList>
    </citation>
    <scope>IDENTIFICATION</scope>
</reference>
<dbReference type="PANTHER" id="PTHR47231">
    <property type="entry name" value="UPF0722 PROTEIN C11ORF88"/>
    <property type="match status" value="1"/>
</dbReference>
<feature type="region of interest" description="Disordered" evidence="3">
    <location>
        <begin position="50"/>
        <end position="96"/>
    </location>
</feature>
<dbReference type="Pfam" id="PF17664">
    <property type="entry name" value="HOATZ-like"/>
    <property type="match status" value="1"/>
</dbReference>
<comment type="similarity">
    <text evidence="1">Belongs to the HOATZ family.</text>
</comment>
<reference evidence="4" key="2">
    <citation type="submission" date="2025-08" db="UniProtKB">
        <authorList>
            <consortium name="Ensembl"/>
        </authorList>
    </citation>
    <scope>IDENTIFICATION</scope>
</reference>
<dbReference type="GO" id="GO:0060271">
    <property type="term" value="P:cilium assembly"/>
    <property type="evidence" value="ECO:0007669"/>
    <property type="project" value="InterPro"/>
</dbReference>
<dbReference type="Ensembl" id="ENSCMMT00000012701.1">
    <property type="protein sequence ID" value="ENSCMMP00000011538.1"/>
    <property type="gene ID" value="ENSCMMG00000007317.1"/>
</dbReference>
<evidence type="ECO:0000256" key="3">
    <source>
        <dbReference type="SAM" id="MobiDB-lite"/>
    </source>
</evidence>
<dbReference type="AlphaFoldDB" id="A0A8C3BWS4"/>
<sequence>MERRHQAAAPSGAMGTEPGQCPTAPDGPLVFAGSSPADVEHARIFWNSATLPPPLESSLGPANLRRGSSALQGPLLPRKSEENSEKERISEAQDVQKNKVKEKYLQQAKKREDILALLRKQREERIAKELICHPHKLKIKADEVSKQKVFDADHQDQEAVKALK</sequence>